<dbReference type="PANTHER" id="PTHR24567">
    <property type="entry name" value="CRP FAMILY TRANSCRIPTIONAL REGULATORY PROTEIN"/>
    <property type="match status" value="1"/>
</dbReference>
<feature type="domain" description="HTH crp-type" evidence="6">
    <location>
        <begin position="154"/>
        <end position="227"/>
    </location>
</feature>
<dbReference type="Pfam" id="PF00027">
    <property type="entry name" value="cNMP_binding"/>
    <property type="match status" value="1"/>
</dbReference>
<evidence type="ECO:0000259" key="5">
    <source>
        <dbReference type="PROSITE" id="PS50042"/>
    </source>
</evidence>
<evidence type="ECO:0000256" key="4">
    <source>
        <dbReference type="SAM" id="MobiDB-lite"/>
    </source>
</evidence>
<keyword evidence="7" id="KW-0808">Transferase</keyword>
<keyword evidence="3" id="KW-0804">Transcription</keyword>
<feature type="region of interest" description="Disordered" evidence="4">
    <location>
        <begin position="252"/>
        <end position="279"/>
    </location>
</feature>
<evidence type="ECO:0000256" key="3">
    <source>
        <dbReference type="ARBA" id="ARBA00023163"/>
    </source>
</evidence>
<dbReference type="STRING" id="1122192.SAMN02745673_01692"/>
<reference evidence="7 8" key="1">
    <citation type="submission" date="2017-02" db="EMBL/GenBank/DDBJ databases">
        <authorList>
            <person name="Peterson S.W."/>
        </authorList>
    </citation>
    <scope>NUCLEOTIDE SEQUENCE [LARGE SCALE GENOMIC DNA]</scope>
    <source>
        <strain evidence="7 8">DSM 45154</strain>
    </source>
</reference>
<dbReference type="SMART" id="SM00100">
    <property type="entry name" value="cNMP"/>
    <property type="match status" value="1"/>
</dbReference>
<accession>A0A1T4P9M7</accession>
<dbReference type="InterPro" id="IPR050397">
    <property type="entry name" value="Env_Response_Regulators"/>
</dbReference>
<evidence type="ECO:0000313" key="8">
    <source>
        <dbReference type="Proteomes" id="UP000190637"/>
    </source>
</evidence>
<dbReference type="CDD" id="cd00038">
    <property type="entry name" value="CAP_ED"/>
    <property type="match status" value="1"/>
</dbReference>
<dbReference type="Gene3D" id="2.60.120.10">
    <property type="entry name" value="Jelly Rolls"/>
    <property type="match status" value="1"/>
</dbReference>
<dbReference type="SUPFAM" id="SSF46785">
    <property type="entry name" value="Winged helix' DNA-binding domain"/>
    <property type="match status" value="1"/>
</dbReference>
<dbReference type="OrthoDB" id="9812325at2"/>
<dbReference type="PROSITE" id="PS50042">
    <property type="entry name" value="CNMP_BINDING_3"/>
    <property type="match status" value="1"/>
</dbReference>
<evidence type="ECO:0000256" key="2">
    <source>
        <dbReference type="ARBA" id="ARBA00023125"/>
    </source>
</evidence>
<dbReference type="GO" id="GO:0003700">
    <property type="term" value="F:DNA-binding transcription factor activity"/>
    <property type="evidence" value="ECO:0007669"/>
    <property type="project" value="TreeGrafter"/>
</dbReference>
<evidence type="ECO:0000256" key="1">
    <source>
        <dbReference type="ARBA" id="ARBA00023015"/>
    </source>
</evidence>
<keyword evidence="8" id="KW-1185">Reference proteome</keyword>
<dbReference type="InterPro" id="IPR000595">
    <property type="entry name" value="cNMP-bd_dom"/>
</dbReference>
<dbReference type="Pfam" id="PF13545">
    <property type="entry name" value="HTH_Crp_2"/>
    <property type="match status" value="1"/>
</dbReference>
<dbReference type="PANTHER" id="PTHR24567:SF68">
    <property type="entry name" value="DNA-BINDING TRANSCRIPTIONAL DUAL REGULATOR CRP"/>
    <property type="match status" value="1"/>
</dbReference>
<dbReference type="AlphaFoldDB" id="A0A1T4P9M7"/>
<dbReference type="InterPro" id="IPR018490">
    <property type="entry name" value="cNMP-bd_dom_sf"/>
</dbReference>
<dbReference type="InterPro" id="IPR012318">
    <property type="entry name" value="HTH_CRP"/>
</dbReference>
<dbReference type="PROSITE" id="PS51063">
    <property type="entry name" value="HTH_CRP_2"/>
    <property type="match status" value="1"/>
</dbReference>
<dbReference type="InterPro" id="IPR036390">
    <property type="entry name" value="WH_DNA-bd_sf"/>
</dbReference>
<dbReference type="GO" id="GO:0005829">
    <property type="term" value="C:cytosol"/>
    <property type="evidence" value="ECO:0007669"/>
    <property type="project" value="TreeGrafter"/>
</dbReference>
<keyword evidence="1" id="KW-0805">Transcription regulation</keyword>
<protein>
    <submittedName>
        <fullName evidence="7">cAMP-binding domain of CRP or a regulatory subunit of cAMP-dependent protein kinases</fullName>
    </submittedName>
</protein>
<evidence type="ECO:0000259" key="6">
    <source>
        <dbReference type="PROSITE" id="PS51063"/>
    </source>
</evidence>
<keyword evidence="7" id="KW-0418">Kinase</keyword>
<keyword evidence="2" id="KW-0238">DNA-binding</keyword>
<proteinExistence type="predicted"/>
<dbReference type="GO" id="GO:0016301">
    <property type="term" value="F:kinase activity"/>
    <property type="evidence" value="ECO:0007669"/>
    <property type="project" value="UniProtKB-KW"/>
</dbReference>
<name>A0A1T4P9M7_9ACTN</name>
<dbReference type="SMART" id="SM00419">
    <property type="entry name" value="HTH_CRP"/>
    <property type="match status" value="1"/>
</dbReference>
<gene>
    <name evidence="7" type="ORF">SAMN02745673_01692</name>
</gene>
<dbReference type="SUPFAM" id="SSF51206">
    <property type="entry name" value="cAMP-binding domain-like"/>
    <property type="match status" value="1"/>
</dbReference>
<sequence>MVEHLTAVQPGPGNPPSQRFLGQLRRETRRRILGLGRLRTYGPGDPIARQGEVGDIVYLLLRGHAKISAATEEGRSVLLAIRGSGDLLGVLELLRPHTWQHNVVSVDAVQAVAIGAERLRRFVERDSETALAVSGYLARLLRESEQRFIEAATHSARQRLSRVLSDLADQYGRVEGGRVRIDVDLTQGELASLIAASEPTVHRELGFLRRRGIVEPGYRRIVVLDLPALRRVAVPGTPAVAPVQPAVTTRRAASRAVPAGSATVPAEAATIAPSTRNRR</sequence>
<dbReference type="EMBL" id="FUWS01000004">
    <property type="protein sequence ID" value="SJZ88270.1"/>
    <property type="molecule type" value="Genomic_DNA"/>
</dbReference>
<dbReference type="RefSeq" id="WP_078761073.1">
    <property type="nucleotide sequence ID" value="NZ_FUWS01000004.1"/>
</dbReference>
<dbReference type="InterPro" id="IPR014710">
    <property type="entry name" value="RmlC-like_jellyroll"/>
</dbReference>
<feature type="domain" description="Cyclic nucleotide-binding" evidence="5">
    <location>
        <begin position="20"/>
        <end position="123"/>
    </location>
</feature>
<dbReference type="Proteomes" id="UP000190637">
    <property type="component" value="Unassembled WGS sequence"/>
</dbReference>
<evidence type="ECO:0000313" key="7">
    <source>
        <dbReference type="EMBL" id="SJZ88270.1"/>
    </source>
</evidence>
<dbReference type="GO" id="GO:0003677">
    <property type="term" value="F:DNA binding"/>
    <property type="evidence" value="ECO:0007669"/>
    <property type="project" value="UniProtKB-KW"/>
</dbReference>
<organism evidence="7 8">
    <name type="scientific">Marinactinospora thermotolerans DSM 45154</name>
    <dbReference type="NCBI Taxonomy" id="1122192"/>
    <lineage>
        <taxon>Bacteria</taxon>
        <taxon>Bacillati</taxon>
        <taxon>Actinomycetota</taxon>
        <taxon>Actinomycetes</taxon>
        <taxon>Streptosporangiales</taxon>
        <taxon>Nocardiopsidaceae</taxon>
        <taxon>Marinactinospora</taxon>
    </lineage>
</organism>